<evidence type="ECO:0000259" key="3">
    <source>
        <dbReference type="PROSITE" id="PS51782"/>
    </source>
</evidence>
<evidence type="ECO:0000313" key="4">
    <source>
        <dbReference type="EMBL" id="KRM94922.1"/>
    </source>
</evidence>
<organism evidence="4 5">
    <name type="scientific">Liquorilactobacillus aquaticus DSM 21051</name>
    <dbReference type="NCBI Taxonomy" id="1423725"/>
    <lineage>
        <taxon>Bacteria</taxon>
        <taxon>Bacillati</taxon>
        <taxon>Bacillota</taxon>
        <taxon>Bacilli</taxon>
        <taxon>Lactobacillales</taxon>
        <taxon>Lactobacillaceae</taxon>
        <taxon>Liquorilactobacillus</taxon>
    </lineage>
</organism>
<dbReference type="PATRIC" id="fig|1423725.3.peg.23"/>
<evidence type="ECO:0000313" key="5">
    <source>
        <dbReference type="Proteomes" id="UP000051015"/>
    </source>
</evidence>
<dbReference type="CDD" id="cd00118">
    <property type="entry name" value="LysM"/>
    <property type="match status" value="1"/>
</dbReference>
<dbReference type="RefSeq" id="WP_057876911.1">
    <property type="nucleotide sequence ID" value="NZ_AYZD01000034.1"/>
</dbReference>
<dbReference type="Proteomes" id="UP000051015">
    <property type="component" value="Unassembled WGS sequence"/>
</dbReference>
<feature type="compositionally biased region" description="Low complexity" evidence="1">
    <location>
        <begin position="166"/>
        <end position="180"/>
    </location>
</feature>
<comment type="caution">
    <text evidence="4">The sequence shown here is derived from an EMBL/GenBank/DDBJ whole genome shotgun (WGS) entry which is preliminary data.</text>
</comment>
<feature type="region of interest" description="Disordered" evidence="1">
    <location>
        <begin position="66"/>
        <end position="116"/>
    </location>
</feature>
<dbReference type="STRING" id="1423725.FC19_GL000023"/>
<feature type="region of interest" description="Disordered" evidence="1">
    <location>
        <begin position="152"/>
        <end position="180"/>
    </location>
</feature>
<feature type="compositionally biased region" description="Basic and acidic residues" evidence="1">
    <location>
        <begin position="70"/>
        <end position="79"/>
    </location>
</feature>
<name>A0A0R2CU46_9LACO</name>
<dbReference type="OrthoDB" id="2307551at2"/>
<dbReference type="SUPFAM" id="SSF54106">
    <property type="entry name" value="LysM domain"/>
    <property type="match status" value="1"/>
</dbReference>
<keyword evidence="2" id="KW-0472">Membrane</keyword>
<feature type="compositionally biased region" description="Polar residues" evidence="1">
    <location>
        <begin position="81"/>
        <end position="98"/>
    </location>
</feature>
<keyword evidence="2" id="KW-1133">Transmembrane helix</keyword>
<dbReference type="AlphaFoldDB" id="A0A0R2CU46"/>
<protein>
    <recommendedName>
        <fullName evidence="3">LysM domain-containing protein</fullName>
    </recommendedName>
</protein>
<dbReference type="InterPro" id="IPR036779">
    <property type="entry name" value="LysM_dom_sf"/>
</dbReference>
<feature type="domain" description="LysM" evidence="3">
    <location>
        <begin position="121"/>
        <end position="164"/>
    </location>
</feature>
<dbReference type="Gene3D" id="3.10.350.10">
    <property type="entry name" value="LysM domain"/>
    <property type="match status" value="1"/>
</dbReference>
<accession>A0A0R2CU46</accession>
<dbReference type="PANTHER" id="PTHR33734:SF22">
    <property type="entry name" value="MEMBRANE-BOUND LYTIC MUREIN TRANSGLYCOSYLASE D"/>
    <property type="match status" value="1"/>
</dbReference>
<dbReference type="PANTHER" id="PTHR33734">
    <property type="entry name" value="LYSM DOMAIN-CONTAINING GPI-ANCHORED PROTEIN 2"/>
    <property type="match status" value="1"/>
</dbReference>
<proteinExistence type="predicted"/>
<dbReference type="SMART" id="SM00257">
    <property type="entry name" value="LysM"/>
    <property type="match status" value="1"/>
</dbReference>
<keyword evidence="2" id="KW-0812">Transmembrane</keyword>
<keyword evidence="5" id="KW-1185">Reference proteome</keyword>
<evidence type="ECO:0000256" key="2">
    <source>
        <dbReference type="SAM" id="Phobius"/>
    </source>
</evidence>
<dbReference type="EMBL" id="AYZD01000034">
    <property type="protein sequence ID" value="KRM94922.1"/>
    <property type="molecule type" value="Genomic_DNA"/>
</dbReference>
<dbReference type="InterPro" id="IPR018392">
    <property type="entry name" value="LysM"/>
</dbReference>
<sequence>MARKKGHKEYKKLVQYVAAIIIILLIIFWGWKNGSIRARLNSSFSDNKSAQKAEYKKQQSLAQKKYGTVKKTDQSKAKVDASSTADKVSSSGQDASQSVDKKQSKASGTDTKTKSKKTTYGSYTVKYGDSLTMIAAKYNTTTTELMNLNKLDTGTLNPGTKLIVPSTKTSTAVSSSADSE</sequence>
<evidence type="ECO:0000256" key="1">
    <source>
        <dbReference type="SAM" id="MobiDB-lite"/>
    </source>
</evidence>
<reference evidence="4 5" key="1">
    <citation type="journal article" date="2015" name="Genome Announc.">
        <title>Expanding the biotechnology potential of lactobacilli through comparative genomics of 213 strains and associated genera.</title>
        <authorList>
            <person name="Sun Z."/>
            <person name="Harris H.M."/>
            <person name="McCann A."/>
            <person name="Guo C."/>
            <person name="Argimon S."/>
            <person name="Zhang W."/>
            <person name="Yang X."/>
            <person name="Jeffery I.B."/>
            <person name="Cooney J.C."/>
            <person name="Kagawa T.F."/>
            <person name="Liu W."/>
            <person name="Song Y."/>
            <person name="Salvetti E."/>
            <person name="Wrobel A."/>
            <person name="Rasinkangas P."/>
            <person name="Parkhill J."/>
            <person name="Rea M.C."/>
            <person name="O'Sullivan O."/>
            <person name="Ritari J."/>
            <person name="Douillard F.P."/>
            <person name="Paul Ross R."/>
            <person name="Yang R."/>
            <person name="Briner A.E."/>
            <person name="Felis G.E."/>
            <person name="de Vos W.M."/>
            <person name="Barrangou R."/>
            <person name="Klaenhammer T.R."/>
            <person name="Caufield P.W."/>
            <person name="Cui Y."/>
            <person name="Zhang H."/>
            <person name="O'Toole P.W."/>
        </authorList>
    </citation>
    <scope>NUCLEOTIDE SEQUENCE [LARGE SCALE GENOMIC DNA]</scope>
    <source>
        <strain evidence="4 5">DSM 21051</strain>
    </source>
</reference>
<gene>
    <name evidence="4" type="ORF">FC19_GL000023</name>
</gene>
<feature type="transmembrane region" description="Helical" evidence="2">
    <location>
        <begin position="13"/>
        <end position="31"/>
    </location>
</feature>
<dbReference type="GO" id="GO:0008932">
    <property type="term" value="F:lytic endotransglycosylase activity"/>
    <property type="evidence" value="ECO:0007669"/>
    <property type="project" value="TreeGrafter"/>
</dbReference>
<dbReference type="PROSITE" id="PS51782">
    <property type="entry name" value="LYSM"/>
    <property type="match status" value="1"/>
</dbReference>
<dbReference type="Pfam" id="PF01476">
    <property type="entry name" value="LysM"/>
    <property type="match status" value="1"/>
</dbReference>